<dbReference type="STRING" id="930992.A0A0C9ZGX9"/>
<dbReference type="InterPro" id="IPR027417">
    <property type="entry name" value="P-loop_NTPase"/>
</dbReference>
<dbReference type="HOGENOM" id="CLU_061861_0_0_1"/>
<dbReference type="EMBL" id="KN835509">
    <property type="protein sequence ID" value="KIK36665.1"/>
    <property type="molecule type" value="Genomic_DNA"/>
</dbReference>
<sequence>MFFPPITVRLPKLPLENMEELALERLSWITGYDTEKHEWVAFKGLDCDASTYDRDAWSKLVKDQQTKDLIQSILDAIGCSPDGQQPEQVRRGVNILLKGALGTGKKTVTHAICNMLKRPMFDIRVNDIPSLADVQPWAAKVASLAIQWNAVVVVDRGDYFMKSKSPVNQERINTVIKEFESSGCICLWPSVFAGEHQTLTRQFSATIIFPDLDLAARRQRWLQLFGRDDLAATLSSSEHASAATVKDREAWTFIREIEKISWYELNGADIENFMNLARSLAEGQNPTTQHVTATLKGWGVSLPVRSKIARFFALREMQPPL</sequence>
<name>A0A0C9ZGX9_9AGAM</name>
<dbReference type="AlphaFoldDB" id="A0A0C9ZGX9"/>
<dbReference type="SUPFAM" id="SSF52540">
    <property type="entry name" value="P-loop containing nucleoside triphosphate hydrolases"/>
    <property type="match status" value="1"/>
</dbReference>
<gene>
    <name evidence="1" type="ORF">CY34DRAFT_499217</name>
</gene>
<dbReference type="Gene3D" id="3.40.50.300">
    <property type="entry name" value="P-loop containing nucleotide triphosphate hydrolases"/>
    <property type="match status" value="1"/>
</dbReference>
<accession>A0A0C9ZGX9</accession>
<reference evidence="2" key="2">
    <citation type="submission" date="2015-01" db="EMBL/GenBank/DDBJ databases">
        <title>Evolutionary Origins and Diversification of the Mycorrhizal Mutualists.</title>
        <authorList>
            <consortium name="DOE Joint Genome Institute"/>
            <consortium name="Mycorrhizal Genomics Consortium"/>
            <person name="Kohler A."/>
            <person name="Kuo A."/>
            <person name="Nagy L.G."/>
            <person name="Floudas D."/>
            <person name="Copeland A."/>
            <person name="Barry K.W."/>
            <person name="Cichocki N."/>
            <person name="Veneault-Fourrey C."/>
            <person name="LaButti K."/>
            <person name="Lindquist E.A."/>
            <person name="Lipzen A."/>
            <person name="Lundell T."/>
            <person name="Morin E."/>
            <person name="Murat C."/>
            <person name="Riley R."/>
            <person name="Ohm R."/>
            <person name="Sun H."/>
            <person name="Tunlid A."/>
            <person name="Henrissat B."/>
            <person name="Grigoriev I.V."/>
            <person name="Hibbett D.S."/>
            <person name="Martin F."/>
        </authorList>
    </citation>
    <scope>NUCLEOTIDE SEQUENCE [LARGE SCALE GENOMIC DNA]</scope>
    <source>
        <strain evidence="2">UH-Slu-Lm8-n1</strain>
    </source>
</reference>
<evidence type="ECO:0000313" key="1">
    <source>
        <dbReference type="EMBL" id="KIK36665.1"/>
    </source>
</evidence>
<keyword evidence="2" id="KW-1185">Reference proteome</keyword>
<protein>
    <recommendedName>
        <fullName evidence="3">ATPase AAA-type core domain-containing protein</fullName>
    </recommendedName>
</protein>
<reference evidence="1 2" key="1">
    <citation type="submission" date="2014-04" db="EMBL/GenBank/DDBJ databases">
        <authorList>
            <consortium name="DOE Joint Genome Institute"/>
            <person name="Kuo A."/>
            <person name="Ruytinx J."/>
            <person name="Rineau F."/>
            <person name="Colpaert J."/>
            <person name="Kohler A."/>
            <person name="Nagy L.G."/>
            <person name="Floudas D."/>
            <person name="Copeland A."/>
            <person name="Barry K.W."/>
            <person name="Cichocki N."/>
            <person name="Veneault-Fourrey C."/>
            <person name="LaButti K."/>
            <person name="Lindquist E.A."/>
            <person name="Lipzen A."/>
            <person name="Lundell T."/>
            <person name="Morin E."/>
            <person name="Murat C."/>
            <person name="Sun H."/>
            <person name="Tunlid A."/>
            <person name="Henrissat B."/>
            <person name="Grigoriev I.V."/>
            <person name="Hibbett D.S."/>
            <person name="Martin F."/>
            <person name="Nordberg H.P."/>
            <person name="Cantor M.N."/>
            <person name="Hua S.X."/>
        </authorList>
    </citation>
    <scope>NUCLEOTIDE SEQUENCE [LARGE SCALE GENOMIC DNA]</scope>
    <source>
        <strain evidence="1 2">UH-Slu-Lm8-n1</strain>
    </source>
</reference>
<dbReference type="OrthoDB" id="2617591at2759"/>
<evidence type="ECO:0000313" key="2">
    <source>
        <dbReference type="Proteomes" id="UP000054485"/>
    </source>
</evidence>
<dbReference type="PANTHER" id="PTHR46411:SF2">
    <property type="entry name" value="AAA+ ATPASE DOMAIN-CONTAINING PROTEIN"/>
    <property type="match status" value="1"/>
</dbReference>
<dbReference type="PANTHER" id="PTHR46411">
    <property type="entry name" value="FAMILY ATPASE, PUTATIVE-RELATED"/>
    <property type="match status" value="1"/>
</dbReference>
<dbReference type="InParanoid" id="A0A0C9ZGX9"/>
<evidence type="ECO:0008006" key="3">
    <source>
        <dbReference type="Google" id="ProtNLM"/>
    </source>
</evidence>
<organism evidence="1 2">
    <name type="scientific">Suillus luteus UH-Slu-Lm8-n1</name>
    <dbReference type="NCBI Taxonomy" id="930992"/>
    <lineage>
        <taxon>Eukaryota</taxon>
        <taxon>Fungi</taxon>
        <taxon>Dikarya</taxon>
        <taxon>Basidiomycota</taxon>
        <taxon>Agaricomycotina</taxon>
        <taxon>Agaricomycetes</taxon>
        <taxon>Agaricomycetidae</taxon>
        <taxon>Boletales</taxon>
        <taxon>Suillineae</taxon>
        <taxon>Suillaceae</taxon>
        <taxon>Suillus</taxon>
    </lineage>
</organism>
<proteinExistence type="predicted"/>
<dbReference type="Proteomes" id="UP000054485">
    <property type="component" value="Unassembled WGS sequence"/>
</dbReference>